<evidence type="ECO:0000256" key="1">
    <source>
        <dbReference type="ARBA" id="ARBA00004123"/>
    </source>
</evidence>
<dbReference type="OrthoDB" id="6594281at2759"/>
<reference evidence="4" key="1">
    <citation type="submission" date="2015-09" db="EMBL/GenBank/DDBJ databases">
        <title>De novo assembly of Pectinophora gossypiella (Pink Bollworm) gut transcriptome.</title>
        <authorList>
            <person name="Tassone E.E."/>
        </authorList>
    </citation>
    <scope>NUCLEOTIDE SEQUENCE</scope>
</reference>
<evidence type="ECO:0000259" key="3">
    <source>
        <dbReference type="Pfam" id="PF08236"/>
    </source>
</evidence>
<organism evidence="4">
    <name type="scientific">Pectinophora gossypiella</name>
    <name type="common">Cotton pink bollworm</name>
    <name type="synonym">Depressaria gossypiella</name>
    <dbReference type="NCBI Taxonomy" id="13191"/>
    <lineage>
        <taxon>Eukaryota</taxon>
        <taxon>Metazoa</taxon>
        <taxon>Ecdysozoa</taxon>
        <taxon>Arthropoda</taxon>
        <taxon>Hexapoda</taxon>
        <taxon>Insecta</taxon>
        <taxon>Pterygota</taxon>
        <taxon>Neoptera</taxon>
        <taxon>Endopterygota</taxon>
        <taxon>Lepidoptera</taxon>
        <taxon>Glossata</taxon>
        <taxon>Ditrysia</taxon>
        <taxon>Gelechioidea</taxon>
        <taxon>Gelechiidae</taxon>
        <taxon>Apatetrinae</taxon>
        <taxon>Pectinophora</taxon>
    </lineage>
</organism>
<sequence>MEYLIKLLSVNYETNQKLHKNIYLPSAIWRCAKNIETTAAQTCMVVQLYRKYITSAIKELKNDTKKGKLNKNLYDYLHSPPQNEKKIQTDFSAIDKCSCECNCHLHRKRRKTSQFSEVLEVMQTDTPKIVKNDELPITVCNEVNKIPVLINSQIEPPQIIQNAVDTANNQKELNTNQSSPSKRSVRMSVELQESDELMLQLEKLFHSDPNDDDLYDTALCSTENIIATEDIIKTAQNDNADTAIPNVNPSIIESHSIQIKSLDERLASLTGLLTNNAETVTGQAKVDVPKTKKSSSSKWLCEEYFLKQRFHEMLDEMGDANRKKLARVKEILLVLFGEDDDNDAIVSPFEVTPELTISCKERIAPWVVKLLTPYYMKGRIRGKTLFKALAKHLIRLIYQCSRYPQHYEVQSFVSDFLKNHKLIRCEADFKQFRIENI</sequence>
<evidence type="ECO:0000256" key="2">
    <source>
        <dbReference type="ARBA" id="ARBA00023242"/>
    </source>
</evidence>
<dbReference type="GO" id="GO:0005694">
    <property type="term" value="C:chromosome"/>
    <property type="evidence" value="ECO:0007669"/>
    <property type="project" value="InterPro"/>
</dbReference>
<keyword evidence="2" id="KW-0539">Nucleus</keyword>
<dbReference type="Pfam" id="PF08236">
    <property type="entry name" value="SRI"/>
    <property type="match status" value="1"/>
</dbReference>
<feature type="domain" description="Set2 Rpb1 interacting" evidence="3">
    <location>
        <begin position="362"/>
        <end position="421"/>
    </location>
</feature>
<dbReference type="GO" id="GO:0006355">
    <property type="term" value="P:regulation of DNA-templated transcription"/>
    <property type="evidence" value="ECO:0007669"/>
    <property type="project" value="InterPro"/>
</dbReference>
<comment type="subcellular location">
    <subcellularLocation>
        <location evidence="1">Nucleus</location>
    </subcellularLocation>
</comment>
<protein>
    <recommendedName>
        <fullName evidence="3">Set2 Rpb1 interacting domain-containing protein</fullName>
    </recommendedName>
</protein>
<dbReference type="AlphaFoldDB" id="A0A1E1W8H0"/>
<proteinExistence type="predicted"/>
<name>A0A1E1W8H0_PECGO</name>
<gene>
    <name evidence="4" type="ORF">g.1622</name>
</gene>
<dbReference type="InterPro" id="IPR013257">
    <property type="entry name" value="SRI"/>
</dbReference>
<dbReference type="EMBL" id="GDQN01007809">
    <property type="protein sequence ID" value="JAT83245.1"/>
    <property type="molecule type" value="Transcribed_RNA"/>
</dbReference>
<accession>A0A1E1W8H0</accession>
<evidence type="ECO:0000313" key="4">
    <source>
        <dbReference type="EMBL" id="JAT83245.1"/>
    </source>
</evidence>